<dbReference type="EMBL" id="AFOY02000008">
    <property type="protein sequence ID" value="EXF95362.1"/>
    <property type="molecule type" value="Genomic_DNA"/>
</dbReference>
<dbReference type="AlphaFoldDB" id="A0A010TDS1"/>
<name>A0A010TDS1_PSEFL</name>
<reference evidence="1 2" key="1">
    <citation type="journal article" date="2011" name="J. Bacteriol.">
        <title>Draft genome sequence of the polycyclic aromatic hydrocarbon-degrading, genetically engineered bioluminescent bioreporter Pseudomonas fluorescens HK44.</title>
        <authorList>
            <person name="Chauhan A."/>
            <person name="Layton A.C."/>
            <person name="Williams D.E."/>
            <person name="Smartt A.E."/>
            <person name="Ripp S."/>
            <person name="Karpinets T.V."/>
            <person name="Brown S.D."/>
            <person name="Sayler G.S."/>
        </authorList>
    </citation>
    <scope>NUCLEOTIDE SEQUENCE [LARGE SCALE GENOMIC DNA]</scope>
    <source>
        <strain evidence="1 2">HK44</strain>
    </source>
</reference>
<dbReference type="HOGENOM" id="CLU_1026244_0_0_6"/>
<dbReference type="PATRIC" id="fig|1042209.11.peg.1866"/>
<evidence type="ECO:0000313" key="2">
    <source>
        <dbReference type="Proteomes" id="UP000022611"/>
    </source>
</evidence>
<dbReference type="OrthoDB" id="6872907at2"/>
<comment type="caution">
    <text evidence="1">The sequence shown here is derived from an EMBL/GenBank/DDBJ whole genome shotgun (WGS) entry which is preliminary data.</text>
</comment>
<sequence>MVTLGQIQLRGFCTLNPDSVKEFLKPHAGRGKQEDQWHETLELYDAFLTVTGFDPTTPCLDDFIALRGFMNAEMEYSEDATKDIASQLCDIFIRANVLSETEASLVLSEAQLQCNKKYLAREPSKTQLLVYQSLFSTKEPGCPAYVDFASLGSALSDSSLQFLSNLLSNYLASLTCEQATTDAGLIIGLAQGLLYQNPGIDFGDIHLPATSSTEFISVARASAEWQMHGAGFFREDVAENWKYVSTVILNFFVANNVLHLDKAGRRLLAPN</sequence>
<protein>
    <submittedName>
        <fullName evidence="1">Uncharacterized protein</fullName>
    </submittedName>
</protein>
<dbReference type="RefSeq" id="WP_019691527.1">
    <property type="nucleotide sequence ID" value="NZ_AFOY02000008.1"/>
</dbReference>
<organism evidence="1 2">
    <name type="scientific">Pseudomonas fluorescens HK44</name>
    <dbReference type="NCBI Taxonomy" id="1042209"/>
    <lineage>
        <taxon>Bacteria</taxon>
        <taxon>Pseudomonadati</taxon>
        <taxon>Pseudomonadota</taxon>
        <taxon>Gammaproteobacteria</taxon>
        <taxon>Pseudomonadales</taxon>
        <taxon>Pseudomonadaceae</taxon>
        <taxon>Pseudomonas</taxon>
    </lineage>
</organism>
<accession>A0A010TDS1</accession>
<gene>
    <name evidence="1" type="ORF">HK44_026515</name>
</gene>
<proteinExistence type="predicted"/>
<dbReference type="Proteomes" id="UP000022611">
    <property type="component" value="Unassembled WGS sequence"/>
</dbReference>
<evidence type="ECO:0000313" key="1">
    <source>
        <dbReference type="EMBL" id="EXF95362.1"/>
    </source>
</evidence>